<dbReference type="RefSeq" id="WP_013738800.1">
    <property type="nucleotide sequence ID" value="NC_015436.1"/>
</dbReference>
<name>F4GJX9_PARC1</name>
<reference evidence="2 3" key="2">
    <citation type="journal article" date="2012" name="Stand. Genomic Sci.">
        <title>Complete genome sequence of the termite hindgut bacterium Spirochaeta coccoides type strain (SPN1(T)), reclassification in the genus Sphaerochaeta as Sphaerochaeta coccoides comb. nov. and emendations of the family Spirochaetaceae and the genus Sphaerochaeta.</title>
        <authorList>
            <person name="Abt B."/>
            <person name="Han C."/>
            <person name="Scheuner C."/>
            <person name="Lu M."/>
            <person name="Lapidus A."/>
            <person name="Nolan M."/>
            <person name="Lucas S."/>
            <person name="Hammon N."/>
            <person name="Deshpande S."/>
            <person name="Cheng J.F."/>
            <person name="Tapia R."/>
            <person name="Goodwin L.A."/>
            <person name="Pitluck S."/>
            <person name="Liolios K."/>
            <person name="Pagani I."/>
            <person name="Ivanova N."/>
            <person name="Mavromatis K."/>
            <person name="Mikhailova N."/>
            <person name="Huntemann M."/>
            <person name="Pati A."/>
            <person name="Chen A."/>
            <person name="Palaniappan K."/>
            <person name="Land M."/>
            <person name="Hauser L."/>
            <person name="Brambilla E.M."/>
            <person name="Rohde M."/>
            <person name="Spring S."/>
            <person name="Gronow S."/>
            <person name="Goker M."/>
            <person name="Woyke T."/>
            <person name="Bristow J."/>
            <person name="Eisen J.A."/>
            <person name="Markowitz V."/>
            <person name="Hugenholtz P."/>
            <person name="Kyrpides N.C."/>
            <person name="Klenk H.P."/>
            <person name="Detter J.C."/>
        </authorList>
    </citation>
    <scope>NUCLEOTIDE SEQUENCE [LARGE SCALE GENOMIC DNA]</scope>
    <source>
        <strain evidence="3">ATCC BAA-1237 / DSM 17374 / SPN1</strain>
    </source>
</reference>
<accession>F4GJX9</accession>
<sequence length="946" mass="102917">MKSFLTSVFACGRVLFLLSLAFLALTPLYASGQEPYRGWEQSETEHFLIIFEPKDSHHAYELASFADETYTKISRALNHAPSGKIPVILAGRTAFANGSFAPMPNRITLYLTSPDDRFLGTRTENWLKTVFTHELTHYLHLTSPIGIGKYLAIFGPGMIAFNQVLMPLWWIEGLTVYAESVYSEGGRGDSPLFALQWEAPLLEEKMWSLAQGSYSSHMPPSGRYYLTGYLMVDYLVHHYGEETIIAINNQFTGFPFLGMDSAFRSHTGMTALEIFSAALKEQADKLASRSRFRTGTLFSPDEPGTYSLPYRTEAGLIGLTAHPDRTARMVRYGANETETSMLAVIPGADGLSFSASDDGLKVAYSRIHSTSWEYGAIGTAAVSYADIVLYNVDDDSSVWLTSGGRFLHPALSPDGKKLIAIEATGTRYRLVRIPMDGGDGEVLYDNPETSVYEPRFSPDGRSIAFIETSHGLSSLRIMDEDGIRSVVPPGRAEIRYPRFSGSDTLLFSSDVDGTFALYGADISSSKNTDGESSILLLARDPSGVLGAIRDGERYIYATATAEGQALRSIPATEVLNEPVIWKTEEHRPSGQEQSEEASKEFPTSRYHDIPRFSYWFPVLGLEFGDSTGGVYGVSASFDSLLQKNSVNLSATWQTAEQIISIYALYRHSPGPFVLEQQTAIGFSLNGGSGAGSVLESQTAVTVPLARKIGFRGTGLLHLAGMAYLGFDLSEGFALSQEKITLQYDWNESAPVTALFGRDGFLMGMSVSASQDKSAGNAWSPAFAFLSVQKAVAGRANHVVRLDADLGVSLTDHRISSILLPSNSPVSSASPWETHTDFRAKLRAGLSYSIPWAIDQPLPCYGGITGIGLTLKAESMAYLLDSGMAWEEDVYLSAELGITLKIGSLSAITPKIGVIYSPARNSVRGYVSMLGTTMGIGASSHRLIGVL</sequence>
<proteinExistence type="predicted"/>
<keyword evidence="3" id="KW-1185">Reference proteome</keyword>
<evidence type="ECO:0000256" key="1">
    <source>
        <dbReference type="SAM" id="MobiDB-lite"/>
    </source>
</evidence>
<evidence type="ECO:0008006" key="4">
    <source>
        <dbReference type="Google" id="ProtNLM"/>
    </source>
</evidence>
<dbReference type="eggNOG" id="COG0823">
    <property type="taxonomic scope" value="Bacteria"/>
</dbReference>
<evidence type="ECO:0000313" key="3">
    <source>
        <dbReference type="Proteomes" id="UP000007939"/>
    </source>
</evidence>
<dbReference type="HOGENOM" id="CLU_325936_0_0_12"/>
<feature type="region of interest" description="Disordered" evidence="1">
    <location>
        <begin position="583"/>
        <end position="602"/>
    </location>
</feature>
<dbReference type="InterPro" id="IPR011659">
    <property type="entry name" value="WD40"/>
</dbReference>
<dbReference type="InterPro" id="IPR011042">
    <property type="entry name" value="6-blade_b-propeller_TolB-like"/>
</dbReference>
<dbReference type="AlphaFoldDB" id="F4GJX9"/>
<dbReference type="OrthoDB" id="367789at2"/>
<dbReference type="Gene3D" id="2.120.10.30">
    <property type="entry name" value="TolB, C-terminal domain"/>
    <property type="match status" value="1"/>
</dbReference>
<evidence type="ECO:0000313" key="2">
    <source>
        <dbReference type="EMBL" id="AEC01404.1"/>
    </source>
</evidence>
<dbReference type="Pfam" id="PF07676">
    <property type="entry name" value="PD40"/>
    <property type="match status" value="1"/>
</dbReference>
<protein>
    <recommendedName>
        <fullName evidence="4">WD40-like beta Propeller containing protein</fullName>
    </recommendedName>
</protein>
<organism evidence="2 3">
    <name type="scientific">Parasphaerochaeta coccoides (strain ATCC BAA-1237 / DSM 17374 / SPN1)</name>
    <name type="common">Sphaerochaeta coccoides</name>
    <dbReference type="NCBI Taxonomy" id="760011"/>
    <lineage>
        <taxon>Bacteria</taxon>
        <taxon>Pseudomonadati</taxon>
        <taxon>Spirochaetota</taxon>
        <taxon>Spirochaetia</taxon>
        <taxon>Spirochaetales</taxon>
        <taxon>Sphaerochaetaceae</taxon>
        <taxon>Parasphaerochaeta</taxon>
    </lineage>
</organism>
<dbReference type="STRING" id="760011.Spico_0166"/>
<dbReference type="EMBL" id="CP002659">
    <property type="protein sequence ID" value="AEC01404.1"/>
    <property type="molecule type" value="Genomic_DNA"/>
</dbReference>
<gene>
    <name evidence="2" type="ordered locus">Spico_0166</name>
</gene>
<dbReference type="KEGG" id="scc:Spico_0166"/>
<reference evidence="3" key="1">
    <citation type="submission" date="2011-04" db="EMBL/GenBank/DDBJ databases">
        <title>The complete genome of Spirochaeta coccoides DSM 17374.</title>
        <authorList>
            <person name="Lucas S."/>
            <person name="Copeland A."/>
            <person name="Lapidus A."/>
            <person name="Bruce D."/>
            <person name="Goodwin L."/>
            <person name="Pitluck S."/>
            <person name="Peters L."/>
            <person name="Kyrpides N."/>
            <person name="Mavromatis K."/>
            <person name="Pagani I."/>
            <person name="Ivanova N."/>
            <person name="Ovchinnikova G."/>
            <person name="Lu M."/>
            <person name="Detter J.C."/>
            <person name="Tapia R."/>
            <person name="Han C."/>
            <person name="Land M."/>
            <person name="Hauser L."/>
            <person name="Markowitz V."/>
            <person name="Cheng J.-F."/>
            <person name="Hugenholtz P."/>
            <person name="Woyke T."/>
            <person name="Wu D."/>
            <person name="Spring S."/>
            <person name="Schroeder M."/>
            <person name="Brambilla E."/>
            <person name="Klenk H.-P."/>
            <person name="Eisen J.A."/>
        </authorList>
    </citation>
    <scope>NUCLEOTIDE SEQUENCE [LARGE SCALE GENOMIC DNA]</scope>
    <source>
        <strain evidence="3">ATCC BAA-1237 / DSM 17374 / SPN1</strain>
    </source>
</reference>
<dbReference type="Proteomes" id="UP000007939">
    <property type="component" value="Chromosome"/>
</dbReference>
<dbReference type="SUPFAM" id="SSF82171">
    <property type="entry name" value="DPP6 N-terminal domain-like"/>
    <property type="match status" value="1"/>
</dbReference>